<dbReference type="InterPro" id="IPR036271">
    <property type="entry name" value="Tet_transcr_reg_TetR-rel_C_sf"/>
</dbReference>
<proteinExistence type="predicted"/>
<organism evidence="7 8">
    <name type="scientific">Rothia koreensis</name>
    <dbReference type="NCBI Taxonomy" id="592378"/>
    <lineage>
        <taxon>Bacteria</taxon>
        <taxon>Bacillati</taxon>
        <taxon>Actinomycetota</taxon>
        <taxon>Actinomycetes</taxon>
        <taxon>Micrococcales</taxon>
        <taxon>Micrococcaceae</taxon>
        <taxon>Rothia</taxon>
    </lineage>
</organism>
<dbReference type="GO" id="GO:0000976">
    <property type="term" value="F:transcription cis-regulatory region binding"/>
    <property type="evidence" value="ECO:0007669"/>
    <property type="project" value="TreeGrafter"/>
</dbReference>
<dbReference type="Gene3D" id="1.10.10.60">
    <property type="entry name" value="Homeodomain-like"/>
    <property type="match status" value="1"/>
</dbReference>
<feature type="region of interest" description="Disordered" evidence="5">
    <location>
        <begin position="1"/>
        <end position="28"/>
    </location>
</feature>
<dbReference type="PANTHER" id="PTHR30055">
    <property type="entry name" value="HTH-TYPE TRANSCRIPTIONAL REGULATOR RUTR"/>
    <property type="match status" value="1"/>
</dbReference>
<dbReference type="Proteomes" id="UP000462152">
    <property type="component" value="Unassembled WGS sequence"/>
</dbReference>
<keyword evidence="1" id="KW-0805">Transcription regulation</keyword>
<feature type="domain" description="HTH tetR-type" evidence="6">
    <location>
        <begin position="28"/>
        <end position="88"/>
    </location>
</feature>
<dbReference type="InterPro" id="IPR009057">
    <property type="entry name" value="Homeodomain-like_sf"/>
</dbReference>
<name>A0A7K1LKJ7_9MICC</name>
<evidence type="ECO:0000313" key="7">
    <source>
        <dbReference type="EMBL" id="MUN55472.1"/>
    </source>
</evidence>
<keyword evidence="3" id="KW-0804">Transcription</keyword>
<accession>A0A7K1LKJ7</accession>
<gene>
    <name evidence="7" type="ORF">GMA10_09665</name>
</gene>
<dbReference type="OrthoDB" id="3190535at2"/>
<dbReference type="InterPro" id="IPR001647">
    <property type="entry name" value="HTH_TetR"/>
</dbReference>
<feature type="DNA-binding region" description="H-T-H motif" evidence="4">
    <location>
        <begin position="51"/>
        <end position="70"/>
    </location>
</feature>
<dbReference type="SUPFAM" id="SSF46689">
    <property type="entry name" value="Homeodomain-like"/>
    <property type="match status" value="1"/>
</dbReference>
<dbReference type="Pfam" id="PF00440">
    <property type="entry name" value="TetR_N"/>
    <property type="match status" value="1"/>
</dbReference>
<dbReference type="Gene3D" id="1.10.357.10">
    <property type="entry name" value="Tetracycline Repressor, domain 2"/>
    <property type="match status" value="1"/>
</dbReference>
<dbReference type="GO" id="GO:0003700">
    <property type="term" value="F:DNA-binding transcription factor activity"/>
    <property type="evidence" value="ECO:0007669"/>
    <property type="project" value="TreeGrafter"/>
</dbReference>
<evidence type="ECO:0000313" key="8">
    <source>
        <dbReference type="Proteomes" id="UP000462152"/>
    </source>
</evidence>
<evidence type="ECO:0000256" key="3">
    <source>
        <dbReference type="ARBA" id="ARBA00023163"/>
    </source>
</evidence>
<dbReference type="InterPro" id="IPR050109">
    <property type="entry name" value="HTH-type_TetR-like_transc_reg"/>
</dbReference>
<dbReference type="EMBL" id="WOGT01000006">
    <property type="protein sequence ID" value="MUN55472.1"/>
    <property type="molecule type" value="Genomic_DNA"/>
</dbReference>
<reference evidence="7 8" key="1">
    <citation type="submission" date="2019-12" db="EMBL/GenBank/DDBJ databases">
        <authorList>
            <person name="Li J."/>
            <person name="Shi Y."/>
            <person name="Xu G."/>
            <person name="Xiao D."/>
            <person name="Ran X."/>
        </authorList>
    </citation>
    <scope>NUCLEOTIDE SEQUENCE [LARGE SCALE GENOMIC DNA]</scope>
    <source>
        <strain evidence="7 8">JCM 15915</strain>
    </source>
</reference>
<dbReference type="PRINTS" id="PR00455">
    <property type="entry name" value="HTHTETR"/>
</dbReference>
<sequence length="213" mass="23503">MPTVPATQDQETGTSAAPSNGARRGRPGYDREKLISVCVQVFNEYGYDTTSMGMLSNHLGISKSAIYHHVNSKEEILEEALLRALDSLEKAMGEVRTPDSRGIDQLEGVIRGSIRVLVDQMPYVTLLLRLRGNSPVEIAALERRRRITRTVEELVRQAQNEGDLREDISGKSTPRLILGMINSIVDWYQPGGPGTTDQLADTAVKMVLEGLRA</sequence>
<evidence type="ECO:0000256" key="1">
    <source>
        <dbReference type="ARBA" id="ARBA00023015"/>
    </source>
</evidence>
<keyword evidence="8" id="KW-1185">Reference proteome</keyword>
<evidence type="ECO:0000259" key="6">
    <source>
        <dbReference type="PROSITE" id="PS50977"/>
    </source>
</evidence>
<evidence type="ECO:0000256" key="2">
    <source>
        <dbReference type="ARBA" id="ARBA00023125"/>
    </source>
</evidence>
<keyword evidence="2 4" id="KW-0238">DNA-binding</keyword>
<dbReference type="PANTHER" id="PTHR30055:SF234">
    <property type="entry name" value="HTH-TYPE TRANSCRIPTIONAL REGULATOR BETI"/>
    <property type="match status" value="1"/>
</dbReference>
<evidence type="ECO:0000256" key="5">
    <source>
        <dbReference type="SAM" id="MobiDB-lite"/>
    </source>
</evidence>
<dbReference type="InterPro" id="IPR041490">
    <property type="entry name" value="KstR2_TetR_C"/>
</dbReference>
<evidence type="ECO:0000256" key="4">
    <source>
        <dbReference type="PROSITE-ProRule" id="PRU00335"/>
    </source>
</evidence>
<dbReference type="PROSITE" id="PS50977">
    <property type="entry name" value="HTH_TETR_2"/>
    <property type="match status" value="1"/>
</dbReference>
<comment type="caution">
    <text evidence="7">The sequence shown here is derived from an EMBL/GenBank/DDBJ whole genome shotgun (WGS) entry which is preliminary data.</text>
</comment>
<dbReference type="AlphaFoldDB" id="A0A7K1LKJ7"/>
<dbReference type="Pfam" id="PF17932">
    <property type="entry name" value="TetR_C_24"/>
    <property type="match status" value="1"/>
</dbReference>
<dbReference type="RefSeq" id="WP_129315221.1">
    <property type="nucleotide sequence ID" value="NZ_NOIQ01000005.1"/>
</dbReference>
<dbReference type="SUPFAM" id="SSF48498">
    <property type="entry name" value="Tetracyclin repressor-like, C-terminal domain"/>
    <property type="match status" value="1"/>
</dbReference>
<feature type="compositionally biased region" description="Polar residues" evidence="5">
    <location>
        <begin position="1"/>
        <end position="18"/>
    </location>
</feature>
<protein>
    <submittedName>
        <fullName evidence="7">TetR family transcriptional regulator</fullName>
    </submittedName>
</protein>